<accession>A0A9W6P363</accession>
<comment type="caution">
    <text evidence="2">The sequence shown here is derived from an EMBL/GenBank/DDBJ whole genome shotgun (WGS) entry which is preliminary data.</text>
</comment>
<reference evidence="2" key="1">
    <citation type="submission" date="2023-02" db="EMBL/GenBank/DDBJ databases">
        <title>Nocardiopsis ansamitocini NBRC 112285.</title>
        <authorList>
            <person name="Ichikawa N."/>
            <person name="Sato H."/>
            <person name="Tonouchi N."/>
        </authorList>
    </citation>
    <scope>NUCLEOTIDE SEQUENCE</scope>
    <source>
        <strain evidence="2">NBRC 112285</strain>
    </source>
</reference>
<evidence type="ECO:0000256" key="1">
    <source>
        <dbReference type="ARBA" id="ARBA00022833"/>
    </source>
</evidence>
<dbReference type="Pfam" id="PF02585">
    <property type="entry name" value="PIG-L"/>
    <property type="match status" value="1"/>
</dbReference>
<evidence type="ECO:0000313" key="3">
    <source>
        <dbReference type="Proteomes" id="UP001165092"/>
    </source>
</evidence>
<keyword evidence="3" id="KW-1185">Reference proteome</keyword>
<dbReference type="GO" id="GO:0016137">
    <property type="term" value="P:glycoside metabolic process"/>
    <property type="evidence" value="ECO:0007669"/>
    <property type="project" value="UniProtKB-ARBA"/>
</dbReference>
<dbReference type="Proteomes" id="UP001165092">
    <property type="component" value="Unassembled WGS sequence"/>
</dbReference>
<name>A0A9W6P363_9ACTN</name>
<proteinExistence type="predicted"/>
<dbReference type="EMBL" id="BSQG01000001">
    <property type="protein sequence ID" value="GLU46257.1"/>
    <property type="molecule type" value="Genomic_DNA"/>
</dbReference>
<sequence length="240" mass="25544">MDEAGTSETTWRGWRALREFPALHLAGITSAVVVTPHPGDEVLAVGGTIAMLAAAGVRLRVIVVTDEDLPGPVTTRSARCRLDEEIEALRTLGALDAHVLRLGLLGGAVRSGADSELAGALADACSGFELCVAPWEGDPHSDHEATAHAADIAARKVGASLLSYPVWMWHWASPGDDRVPWASAYRIVLSEQIRRRKTAAISCFATRIGIYGRTPSGAALLPPEQIAHFAREAELVFPDA</sequence>
<keyword evidence="1" id="KW-0862">Zinc</keyword>
<dbReference type="SUPFAM" id="SSF102588">
    <property type="entry name" value="LmbE-like"/>
    <property type="match status" value="1"/>
</dbReference>
<dbReference type="AlphaFoldDB" id="A0A9W6P363"/>
<dbReference type="InterPro" id="IPR024078">
    <property type="entry name" value="LmbE-like_dom_sf"/>
</dbReference>
<organism evidence="2 3">
    <name type="scientific">Nocardiopsis ansamitocini</name>
    <dbReference type="NCBI Taxonomy" id="1670832"/>
    <lineage>
        <taxon>Bacteria</taxon>
        <taxon>Bacillati</taxon>
        <taxon>Actinomycetota</taxon>
        <taxon>Actinomycetes</taxon>
        <taxon>Streptosporangiales</taxon>
        <taxon>Nocardiopsidaceae</taxon>
        <taxon>Nocardiopsis</taxon>
    </lineage>
</organism>
<dbReference type="Gene3D" id="3.40.50.10320">
    <property type="entry name" value="LmbE-like"/>
    <property type="match status" value="1"/>
</dbReference>
<evidence type="ECO:0000313" key="2">
    <source>
        <dbReference type="EMBL" id="GLU46257.1"/>
    </source>
</evidence>
<dbReference type="InterPro" id="IPR003737">
    <property type="entry name" value="GlcNAc_PI_deacetylase-related"/>
</dbReference>
<gene>
    <name evidence="2" type="ORF">Nans01_06080</name>
</gene>
<protein>
    <submittedName>
        <fullName evidence="2">PIG-L family deacetylase</fullName>
    </submittedName>
</protein>